<feature type="compositionally biased region" description="Low complexity" evidence="1">
    <location>
        <begin position="176"/>
        <end position="188"/>
    </location>
</feature>
<proteinExistence type="predicted"/>
<accession>A0A9X8HBT8</accession>
<sequence length="260" mass="28031">MVANAIMPVNLHFPNFYTMRRRPTASSIIRVRAAVLLLATLTRYVHAEMVESKPLNPCNETEQVLIEKALSDGLVAPAECQALWGDFTANFSSPVDKWDQISMNDALFAQVCSIPACKDAVKPWTLLPDCDAMIDVTSKEIANLFDMAIHTSSLCESVLNNGTDGSPIEDKDEGSNPDFAPSDSSAPPKQTFIRTAPPPSTTTALATSTKRPMTPRPTMGSPMPTAASSPVSKLISSVVLLSVASLVCIKLFYYSDFGVS</sequence>
<feature type="region of interest" description="Disordered" evidence="1">
    <location>
        <begin position="160"/>
        <end position="225"/>
    </location>
</feature>
<gene>
    <name evidence="2" type="ORF">DYB28_011537</name>
</gene>
<organism evidence="2 3">
    <name type="scientific">Aphanomyces astaci</name>
    <name type="common">Crayfish plague agent</name>
    <dbReference type="NCBI Taxonomy" id="112090"/>
    <lineage>
        <taxon>Eukaryota</taxon>
        <taxon>Sar</taxon>
        <taxon>Stramenopiles</taxon>
        <taxon>Oomycota</taxon>
        <taxon>Saprolegniomycetes</taxon>
        <taxon>Saprolegniales</taxon>
        <taxon>Verrucalvaceae</taxon>
        <taxon>Aphanomyces</taxon>
    </lineage>
</organism>
<evidence type="ECO:0000313" key="2">
    <source>
        <dbReference type="EMBL" id="RLO08093.1"/>
    </source>
</evidence>
<evidence type="ECO:0000313" key="3">
    <source>
        <dbReference type="Proteomes" id="UP000275652"/>
    </source>
</evidence>
<name>A0A9X8HBT8_APHAT</name>
<evidence type="ECO:0000256" key="1">
    <source>
        <dbReference type="SAM" id="MobiDB-lite"/>
    </source>
</evidence>
<reference evidence="2 3" key="1">
    <citation type="journal article" date="2018" name="J. Invertebr. Pathol.">
        <title>New genotyping method for the causative agent of crayfish plague (Aphanomyces astaci) based on whole genome data.</title>
        <authorList>
            <person name="Minardi D."/>
            <person name="Studholme D.J."/>
            <person name="van der Giezen M."/>
            <person name="Pretto T."/>
            <person name="Oidtmann B."/>
        </authorList>
    </citation>
    <scope>NUCLEOTIDE SEQUENCE [LARGE SCALE GENOMIC DNA]</scope>
    <source>
        <strain evidence="2 3">KB13</strain>
    </source>
</reference>
<protein>
    <submittedName>
        <fullName evidence="2">Uncharacterized protein</fullName>
    </submittedName>
</protein>
<comment type="caution">
    <text evidence="2">The sequence shown here is derived from an EMBL/GenBank/DDBJ whole genome shotgun (WGS) entry which is preliminary data.</text>
</comment>
<dbReference type="EMBL" id="QUTI01022279">
    <property type="protein sequence ID" value="RLO08093.1"/>
    <property type="molecule type" value="Genomic_DNA"/>
</dbReference>
<dbReference type="Proteomes" id="UP000275652">
    <property type="component" value="Unassembled WGS sequence"/>
</dbReference>
<dbReference type="AlphaFoldDB" id="A0A9X8HBT8"/>